<dbReference type="EMBL" id="JQDR03013959">
    <property type="protein sequence ID" value="KAA0188879.1"/>
    <property type="molecule type" value="Genomic_DNA"/>
</dbReference>
<gene>
    <name evidence="2" type="ORF">HAZT_HAZT011141</name>
</gene>
<feature type="region of interest" description="Disordered" evidence="1">
    <location>
        <begin position="1"/>
        <end position="34"/>
    </location>
</feature>
<organism evidence="2">
    <name type="scientific">Hyalella azteca</name>
    <name type="common">Amphipod</name>
    <dbReference type="NCBI Taxonomy" id="294128"/>
    <lineage>
        <taxon>Eukaryota</taxon>
        <taxon>Metazoa</taxon>
        <taxon>Ecdysozoa</taxon>
        <taxon>Arthropoda</taxon>
        <taxon>Crustacea</taxon>
        <taxon>Multicrustacea</taxon>
        <taxon>Malacostraca</taxon>
        <taxon>Eumalacostraca</taxon>
        <taxon>Peracarida</taxon>
        <taxon>Amphipoda</taxon>
        <taxon>Senticaudata</taxon>
        <taxon>Talitrida</taxon>
        <taxon>Talitroidea</taxon>
        <taxon>Hyalellidae</taxon>
        <taxon>Hyalella</taxon>
    </lineage>
</organism>
<feature type="region of interest" description="Disordered" evidence="1">
    <location>
        <begin position="57"/>
        <end position="77"/>
    </location>
</feature>
<feature type="compositionally biased region" description="Low complexity" evidence="1">
    <location>
        <begin position="128"/>
        <end position="147"/>
    </location>
</feature>
<evidence type="ECO:0000256" key="1">
    <source>
        <dbReference type="SAM" id="MobiDB-lite"/>
    </source>
</evidence>
<proteinExistence type="predicted"/>
<feature type="region of interest" description="Disordered" evidence="1">
    <location>
        <begin position="103"/>
        <end position="147"/>
    </location>
</feature>
<dbReference type="AlphaFoldDB" id="A0A6A0GUM3"/>
<reference evidence="2" key="3">
    <citation type="submission" date="2019-06" db="EMBL/GenBank/DDBJ databases">
        <authorList>
            <person name="Poynton C."/>
            <person name="Hasenbein S."/>
            <person name="Benoit J.B."/>
            <person name="Sepulveda M.S."/>
            <person name="Poelchau M.F."/>
            <person name="Murali S.C."/>
            <person name="Chen S."/>
            <person name="Glastad K.M."/>
            <person name="Werren J.H."/>
            <person name="Vineis J.H."/>
            <person name="Bowen J.L."/>
            <person name="Friedrich M."/>
            <person name="Jones J."/>
            <person name="Robertson H.M."/>
            <person name="Feyereisen R."/>
            <person name="Mechler-Hickson A."/>
            <person name="Mathers N."/>
            <person name="Lee C.E."/>
            <person name="Colbourne J.K."/>
            <person name="Biales A."/>
            <person name="Johnston J.S."/>
            <person name="Wellborn G.A."/>
            <person name="Rosendale A.J."/>
            <person name="Cridge A.G."/>
            <person name="Munoz-Torres M.C."/>
            <person name="Bain P.A."/>
            <person name="Manny A.R."/>
            <person name="Major K.M."/>
            <person name="Lambert F.N."/>
            <person name="Vulpe C.D."/>
            <person name="Tuck P."/>
            <person name="Blalock B.J."/>
            <person name="Lin Y.-Y."/>
            <person name="Smith M.E."/>
            <person name="Ochoa-Acuna H."/>
            <person name="Chen M.-J.M."/>
            <person name="Childers C.P."/>
            <person name="Qu J."/>
            <person name="Dugan S."/>
            <person name="Lee S.L."/>
            <person name="Chao H."/>
            <person name="Dinh H."/>
            <person name="Han Y."/>
            <person name="Doddapaneni H."/>
            <person name="Worley K.C."/>
            <person name="Muzny D.M."/>
            <person name="Gibbs R.A."/>
            <person name="Richards S."/>
        </authorList>
    </citation>
    <scope>NUCLEOTIDE SEQUENCE</scope>
    <source>
        <strain evidence="2">HAZT.00-mixed</strain>
        <tissue evidence="2">Whole organism</tissue>
    </source>
</reference>
<evidence type="ECO:0000313" key="2">
    <source>
        <dbReference type="EMBL" id="KAA0188879.1"/>
    </source>
</evidence>
<name>A0A6A0GUM3_HYAAZ</name>
<reference evidence="2" key="2">
    <citation type="journal article" date="2018" name="Environ. Sci. Technol.">
        <title>The Toxicogenome of Hyalella azteca: A Model for Sediment Ecotoxicology and Evolutionary Toxicology.</title>
        <authorList>
            <person name="Poynton H.C."/>
            <person name="Hasenbein S."/>
            <person name="Benoit J.B."/>
            <person name="Sepulveda M.S."/>
            <person name="Poelchau M.F."/>
            <person name="Hughes D.S.T."/>
            <person name="Murali S.C."/>
            <person name="Chen S."/>
            <person name="Glastad K.M."/>
            <person name="Goodisman M.A.D."/>
            <person name="Werren J.H."/>
            <person name="Vineis J.H."/>
            <person name="Bowen J.L."/>
            <person name="Friedrich M."/>
            <person name="Jones J."/>
            <person name="Robertson H.M."/>
            <person name="Feyereisen R."/>
            <person name="Mechler-Hickson A."/>
            <person name="Mathers N."/>
            <person name="Lee C.E."/>
            <person name="Colbourne J.K."/>
            <person name="Biales A."/>
            <person name="Johnston J.S."/>
            <person name="Wellborn G.A."/>
            <person name="Rosendale A.J."/>
            <person name="Cridge A.G."/>
            <person name="Munoz-Torres M.C."/>
            <person name="Bain P.A."/>
            <person name="Manny A.R."/>
            <person name="Major K.M."/>
            <person name="Lambert F.N."/>
            <person name="Vulpe C.D."/>
            <person name="Tuck P."/>
            <person name="Blalock B.J."/>
            <person name="Lin Y.Y."/>
            <person name="Smith M.E."/>
            <person name="Ochoa-Acuna H."/>
            <person name="Chen M.M."/>
            <person name="Childers C.P."/>
            <person name="Qu J."/>
            <person name="Dugan S."/>
            <person name="Lee S.L."/>
            <person name="Chao H."/>
            <person name="Dinh H."/>
            <person name="Han Y."/>
            <person name="Doddapaneni H."/>
            <person name="Worley K.C."/>
            <person name="Muzny D.M."/>
            <person name="Gibbs R.A."/>
            <person name="Richards S."/>
        </authorList>
    </citation>
    <scope>NUCLEOTIDE SEQUENCE</scope>
    <source>
        <strain evidence="2">HAZT.00-mixed</strain>
        <tissue evidence="2">Whole organism</tissue>
    </source>
</reference>
<accession>A0A6A0GUM3</accession>
<comment type="caution">
    <text evidence="2">The sequence shown here is derived from an EMBL/GenBank/DDBJ whole genome shotgun (WGS) entry which is preliminary data.</text>
</comment>
<dbReference type="Proteomes" id="UP000711488">
    <property type="component" value="Unassembled WGS sequence"/>
</dbReference>
<protein>
    <submittedName>
        <fullName evidence="2">Uncharacterized protein</fullName>
    </submittedName>
</protein>
<reference evidence="2" key="1">
    <citation type="submission" date="2014-08" db="EMBL/GenBank/DDBJ databases">
        <authorList>
            <person name="Murali S."/>
            <person name="Richards S."/>
            <person name="Bandaranaike D."/>
            <person name="Bellair M."/>
            <person name="Blankenburg K."/>
            <person name="Chao H."/>
            <person name="Dinh H."/>
            <person name="Doddapaneni H."/>
            <person name="Dugan-Rocha S."/>
            <person name="Elkadiri S."/>
            <person name="Gnanaolivu R."/>
            <person name="Hughes D."/>
            <person name="Lee S."/>
            <person name="Li M."/>
            <person name="Ming W."/>
            <person name="Munidasa M."/>
            <person name="Muniz J."/>
            <person name="Nguyen L."/>
            <person name="Osuji N."/>
            <person name="Pu L.-L."/>
            <person name="Puazo M."/>
            <person name="Skinner E."/>
            <person name="Qu C."/>
            <person name="Quiroz J."/>
            <person name="Raj R."/>
            <person name="Weissenberger G."/>
            <person name="Xin Y."/>
            <person name="Zou X."/>
            <person name="Han Y."/>
            <person name="Worley K."/>
            <person name="Muzny D."/>
            <person name="Gibbs R."/>
        </authorList>
    </citation>
    <scope>NUCLEOTIDE SEQUENCE</scope>
    <source>
        <strain evidence="2">HAZT.00-mixed</strain>
        <tissue evidence="2">Whole organism</tissue>
    </source>
</reference>
<sequence>MLSLTVQHERGPRKPRPKDTAGLPGVSVTFPGMLPHSDHNPFHYTATSAAIDSNNSTRLRPMLLPPPPPPSGTSTLPNIKHAHLNQHRPNTHHGLTEGLIAPTPPFLPHSTHASVPVMPFSPQHEKASPNNNNDSNRHSLSSSSSSNPYDGSNIIFNGNLFSRAAIGATAFHFPMSSMPTILPFAPTWEIFQCTLVEASWKELFLVHLAQ</sequence>